<dbReference type="EMBL" id="SHKL01000001">
    <property type="protein sequence ID" value="RZT88649.1"/>
    <property type="molecule type" value="Genomic_DNA"/>
</dbReference>
<dbReference type="InterPro" id="IPR036736">
    <property type="entry name" value="ACP-like_sf"/>
</dbReference>
<comment type="cofactor">
    <cofactor evidence="1">
        <name>pantetheine 4'-phosphate</name>
        <dbReference type="ChEBI" id="CHEBI:47942"/>
    </cofactor>
</comment>
<dbReference type="PROSITE" id="PS00455">
    <property type="entry name" value="AMP_BINDING"/>
    <property type="match status" value="1"/>
</dbReference>
<evidence type="ECO:0000313" key="6">
    <source>
        <dbReference type="Proteomes" id="UP000291591"/>
    </source>
</evidence>
<dbReference type="FunFam" id="3.40.50.980:FF:000002">
    <property type="entry name" value="Enterobactin synthetase component F"/>
    <property type="match status" value="1"/>
</dbReference>
<dbReference type="InterPro" id="IPR029058">
    <property type="entry name" value="AB_hydrolase_fold"/>
</dbReference>
<dbReference type="SUPFAM" id="SSF53474">
    <property type="entry name" value="alpha/beta-Hydrolases"/>
    <property type="match status" value="1"/>
</dbReference>
<evidence type="ECO:0000256" key="2">
    <source>
        <dbReference type="ARBA" id="ARBA00022450"/>
    </source>
</evidence>
<dbReference type="InterPro" id="IPR010071">
    <property type="entry name" value="AA_adenyl_dom"/>
</dbReference>
<dbReference type="Gene3D" id="3.30.559.10">
    <property type="entry name" value="Chloramphenicol acetyltransferase-like domain"/>
    <property type="match status" value="1"/>
</dbReference>
<keyword evidence="6" id="KW-1185">Reference proteome</keyword>
<organism evidence="5 6">
    <name type="scientific">Pseudonocardia sediminis</name>
    <dbReference type="NCBI Taxonomy" id="1397368"/>
    <lineage>
        <taxon>Bacteria</taxon>
        <taxon>Bacillati</taxon>
        <taxon>Actinomycetota</taxon>
        <taxon>Actinomycetes</taxon>
        <taxon>Pseudonocardiales</taxon>
        <taxon>Pseudonocardiaceae</taxon>
        <taxon>Pseudonocardia</taxon>
    </lineage>
</organism>
<dbReference type="GO" id="GO:0005829">
    <property type="term" value="C:cytosol"/>
    <property type="evidence" value="ECO:0007669"/>
    <property type="project" value="TreeGrafter"/>
</dbReference>
<keyword evidence="2" id="KW-0596">Phosphopantetheine</keyword>
<dbReference type="Pfam" id="PF13193">
    <property type="entry name" value="AMP-binding_C"/>
    <property type="match status" value="1"/>
</dbReference>
<dbReference type="GO" id="GO:0044550">
    <property type="term" value="P:secondary metabolite biosynthetic process"/>
    <property type="evidence" value="ECO:0007669"/>
    <property type="project" value="TreeGrafter"/>
</dbReference>
<dbReference type="InterPro" id="IPR001242">
    <property type="entry name" value="Condensation_dom"/>
</dbReference>
<dbReference type="GO" id="GO:0008610">
    <property type="term" value="P:lipid biosynthetic process"/>
    <property type="evidence" value="ECO:0007669"/>
    <property type="project" value="UniProtKB-ARBA"/>
</dbReference>
<protein>
    <submittedName>
        <fullName evidence="5">Amino acid adenylation domain-containing protein</fullName>
    </submittedName>
</protein>
<dbReference type="InterPro" id="IPR045851">
    <property type="entry name" value="AMP-bd_C_sf"/>
</dbReference>
<dbReference type="PANTHER" id="PTHR45527:SF1">
    <property type="entry name" value="FATTY ACID SYNTHASE"/>
    <property type="match status" value="1"/>
</dbReference>
<sequence>MTRPIEDITPLTDLQAGMVFHAAERPDAPDPYTVQLTVVIEAGARPVEPLRWRRAVDALVARHASLRTLFVHEGLESPVAVVRRDARPAWAVEDHTQLTEAAAERRYRAHHDAERARRFALDREIPVRAALHLLPGGRARLALTLHHLVVDGWSVPVLLDDLIVLHDADGEAGTLPPAPAFRPYLDWIAAQDTETSLAAWDTTLAGLEPLRLASAAPSASAAPRSTVVEMSAERTAALTAAARAGGWTTSTLLQVAWGLVLGRVSGRRDVVFGGTVSGRPPALADVERAVGLFITTLPVRVDAAPGDRIADVLDTVARAQADLSAHQHVGLGRLQRRLGRGTLFDTTLVVENLPGAGGAAEPVSTAGVRVVDVEARDSTHYPLTVVAIPGERLRVRFDHHPDALDPDLVKRLAEMLEGALDAIAAGTGRRVADLVLVPDGVRARVRRAGSGAAVDVGPGTLTERLSEAARRRPGGPAVIAAGTVLDHAGLHARAHLLARRLIAAGAGPERVVAVAVSRRPELVVALLGVLHAGAAYLPLDMEAPVQRRAQLLADARPAAVLTAAGEPDAGTGDEPGPPVLTVDLAEPGDPRPVTGAERGAPLTPDSLAYLIYTSGSTGRPKGVGVSHGAVVNRLEWMQDAYRLDPGERVLQKTPSTFDVSVWEFFWPLLQGAALVLAAPGDHRDPARLAATIVEHDVGTVHFVPTMLEAFLAGLDGPAADAVGRTLRRVVCSGEGLPPAVRDRALRRWDGVELHNLYGPTEAAVDVTADRCVPGTDDVPIGRPVWNTRCRVLDATLAEVPPGVVGELYLAGDQLARGYPGRPALTAGRFVADPAGPPGTRMYRTGDLARWGEDGLLRHAGRVDDQVKIRGQRVEPGEVEAVLGALPGVEAAAVIAVPDATGAPQLVAYVVAGDPGPLRDALAARLPAAMVPSAVVAVPTLPVTAHGKLDRAALPAPGRPEGGGRGPRTTTESVVCRVLASALGRDSVGAEDDFFALGGHSMLVLRVAAELRQALGVPVDVRTVVEHPSAAALARRLTTGALDEGSPLDTVLRLRAGGDAPPLVCVHPAAGLSWCYLGLLGTLDPSVPVWGLQARELVADPGEAPSGIAERAADFVARIRALRPHGPYRLLGWSVGGRIAHEMAAQLEDAGEDVDLVVVLDAYPHTTLAATDRDTILADASARTDGAAADADPAQRVRAALGDHDWLDDDTAERVLRTYVSATGALVGAEPSVRRGDMVFFGAEHAGDDYRPEQWRPYLAGDLVCHATGRRHDEMADPAVLSAVGTALTEILADREATTDGGEHP</sequence>
<name>A0A4Q7V7C5_PSEST</name>
<dbReference type="InterPro" id="IPR000873">
    <property type="entry name" value="AMP-dep_synth/lig_dom"/>
</dbReference>
<dbReference type="Gene3D" id="3.40.50.1820">
    <property type="entry name" value="alpha/beta hydrolase"/>
    <property type="match status" value="1"/>
</dbReference>
<dbReference type="Pfam" id="PF00501">
    <property type="entry name" value="AMP-binding"/>
    <property type="match status" value="1"/>
</dbReference>
<dbReference type="SUPFAM" id="SSF52777">
    <property type="entry name" value="CoA-dependent acyltransferases"/>
    <property type="match status" value="2"/>
</dbReference>
<dbReference type="Pfam" id="PF00668">
    <property type="entry name" value="Condensation"/>
    <property type="match status" value="1"/>
</dbReference>
<dbReference type="OrthoDB" id="2472181at2"/>
<evidence type="ECO:0000256" key="3">
    <source>
        <dbReference type="ARBA" id="ARBA00022553"/>
    </source>
</evidence>
<gene>
    <name evidence="5" type="ORF">EV383_5593</name>
</gene>
<dbReference type="InterPro" id="IPR020806">
    <property type="entry name" value="PKS_PP-bd"/>
</dbReference>
<dbReference type="SUPFAM" id="SSF56801">
    <property type="entry name" value="Acetyl-CoA synthetase-like"/>
    <property type="match status" value="1"/>
</dbReference>
<dbReference type="Gene3D" id="3.30.300.30">
    <property type="match status" value="1"/>
</dbReference>
<dbReference type="RefSeq" id="WP_130292624.1">
    <property type="nucleotide sequence ID" value="NZ_SHKL01000001.1"/>
</dbReference>
<evidence type="ECO:0000313" key="5">
    <source>
        <dbReference type="EMBL" id="RZT88649.1"/>
    </source>
</evidence>
<dbReference type="InterPro" id="IPR020845">
    <property type="entry name" value="AMP-binding_CS"/>
</dbReference>
<dbReference type="GO" id="GO:0043041">
    <property type="term" value="P:amino acid activation for nonribosomal peptide biosynthetic process"/>
    <property type="evidence" value="ECO:0007669"/>
    <property type="project" value="TreeGrafter"/>
</dbReference>
<dbReference type="Pfam" id="PF00975">
    <property type="entry name" value="Thioesterase"/>
    <property type="match status" value="1"/>
</dbReference>
<proteinExistence type="predicted"/>
<dbReference type="SMART" id="SM00823">
    <property type="entry name" value="PKS_PP"/>
    <property type="match status" value="1"/>
</dbReference>
<dbReference type="InterPro" id="IPR001031">
    <property type="entry name" value="Thioesterase"/>
</dbReference>
<dbReference type="FunFam" id="3.40.50.12780:FF:000012">
    <property type="entry name" value="Non-ribosomal peptide synthetase"/>
    <property type="match status" value="1"/>
</dbReference>
<dbReference type="NCBIfam" id="TIGR01733">
    <property type="entry name" value="AA-adenyl-dom"/>
    <property type="match status" value="1"/>
</dbReference>
<dbReference type="InterPro" id="IPR009081">
    <property type="entry name" value="PP-bd_ACP"/>
</dbReference>
<evidence type="ECO:0000256" key="1">
    <source>
        <dbReference type="ARBA" id="ARBA00001957"/>
    </source>
</evidence>
<feature type="domain" description="Carrier" evidence="4">
    <location>
        <begin position="965"/>
        <end position="1040"/>
    </location>
</feature>
<dbReference type="Gene3D" id="3.40.50.980">
    <property type="match status" value="2"/>
</dbReference>
<comment type="caution">
    <text evidence="5">The sequence shown here is derived from an EMBL/GenBank/DDBJ whole genome shotgun (WGS) entry which is preliminary data.</text>
</comment>
<dbReference type="Gene3D" id="2.30.38.10">
    <property type="entry name" value="Luciferase, Domain 3"/>
    <property type="match status" value="1"/>
</dbReference>
<dbReference type="PROSITE" id="PS50075">
    <property type="entry name" value="CARRIER"/>
    <property type="match status" value="1"/>
</dbReference>
<dbReference type="InterPro" id="IPR025110">
    <property type="entry name" value="AMP-bd_C"/>
</dbReference>
<dbReference type="SUPFAM" id="SSF47336">
    <property type="entry name" value="ACP-like"/>
    <property type="match status" value="1"/>
</dbReference>
<dbReference type="PANTHER" id="PTHR45527">
    <property type="entry name" value="NONRIBOSOMAL PEPTIDE SYNTHETASE"/>
    <property type="match status" value="1"/>
</dbReference>
<evidence type="ECO:0000259" key="4">
    <source>
        <dbReference type="PROSITE" id="PS50075"/>
    </source>
</evidence>
<dbReference type="Gene3D" id="3.30.559.30">
    <property type="entry name" value="Nonribosomal peptide synthetase, condensation domain"/>
    <property type="match status" value="1"/>
</dbReference>
<accession>A0A4Q7V7C5</accession>
<dbReference type="Pfam" id="PF00550">
    <property type="entry name" value="PP-binding"/>
    <property type="match status" value="1"/>
</dbReference>
<dbReference type="InterPro" id="IPR023213">
    <property type="entry name" value="CAT-like_dom_sf"/>
</dbReference>
<dbReference type="CDD" id="cd17646">
    <property type="entry name" value="A_NRPS_AB3403-like"/>
    <property type="match status" value="1"/>
</dbReference>
<dbReference type="Proteomes" id="UP000291591">
    <property type="component" value="Unassembled WGS sequence"/>
</dbReference>
<dbReference type="FunFam" id="2.30.38.10:FF:000001">
    <property type="entry name" value="Non-ribosomal peptide synthetase PvdI"/>
    <property type="match status" value="1"/>
</dbReference>
<dbReference type="GO" id="GO:0031177">
    <property type="term" value="F:phosphopantetheine binding"/>
    <property type="evidence" value="ECO:0007669"/>
    <property type="project" value="InterPro"/>
</dbReference>
<dbReference type="GO" id="GO:0003824">
    <property type="term" value="F:catalytic activity"/>
    <property type="evidence" value="ECO:0007669"/>
    <property type="project" value="InterPro"/>
</dbReference>
<dbReference type="InterPro" id="IPR006162">
    <property type="entry name" value="Ppantetheine_attach_site"/>
</dbReference>
<keyword evidence="3" id="KW-0597">Phosphoprotein</keyword>
<reference evidence="5 6" key="1">
    <citation type="submission" date="2019-02" db="EMBL/GenBank/DDBJ databases">
        <title>Sequencing the genomes of 1000 actinobacteria strains.</title>
        <authorList>
            <person name="Klenk H.-P."/>
        </authorList>
    </citation>
    <scope>NUCLEOTIDE SEQUENCE [LARGE SCALE GENOMIC DNA]</scope>
    <source>
        <strain evidence="5 6">DSM 45779</strain>
    </source>
</reference>
<dbReference type="PROSITE" id="PS00012">
    <property type="entry name" value="PHOSPHOPANTETHEINE"/>
    <property type="match status" value="1"/>
</dbReference>